<evidence type="ECO:0000256" key="10">
    <source>
        <dbReference type="ARBA" id="ARBA00048109"/>
    </source>
</evidence>
<keyword evidence="7" id="KW-0319">Glycerol metabolism</keyword>
<keyword evidence="5" id="KW-0444">Lipid biosynthesis</keyword>
<dbReference type="GO" id="GO:0005886">
    <property type="term" value="C:plasma membrane"/>
    <property type="evidence" value="ECO:0007669"/>
    <property type="project" value="TreeGrafter"/>
</dbReference>
<dbReference type="PANTHER" id="PTHR31650:SF1">
    <property type="entry name" value="WAX ESTER SYNTHASE_DIACYLGLYCEROL ACYLTRANSFERASE 4-RELATED"/>
    <property type="match status" value="1"/>
</dbReference>
<reference evidence="14 15" key="1">
    <citation type="submission" date="2018-04" db="EMBL/GenBank/DDBJ databases">
        <title>Genomic Encyclopedia of Type Strains, Phase IV (KMG-IV): sequencing the most valuable type-strain genomes for metagenomic binning, comparative biology and taxonomic classification.</title>
        <authorList>
            <person name="Goeker M."/>
        </authorList>
    </citation>
    <scope>NUCLEOTIDE SEQUENCE [LARGE SCALE GENOMIC DNA]</scope>
    <source>
        <strain evidence="14 15">DSM 45771</strain>
    </source>
</reference>
<dbReference type="InterPro" id="IPR023213">
    <property type="entry name" value="CAT-like_dom_sf"/>
</dbReference>
<evidence type="ECO:0000259" key="12">
    <source>
        <dbReference type="Pfam" id="PF03007"/>
    </source>
</evidence>
<evidence type="ECO:0000256" key="1">
    <source>
        <dbReference type="ARBA" id="ARBA00004771"/>
    </source>
</evidence>
<name>A0A2U1F280_9PSEU</name>
<evidence type="ECO:0000313" key="14">
    <source>
        <dbReference type="EMBL" id="PVZ06294.1"/>
    </source>
</evidence>
<dbReference type="PANTHER" id="PTHR31650">
    <property type="entry name" value="O-ACYLTRANSFERASE (WSD1-LIKE) FAMILY PROTEIN"/>
    <property type="match status" value="1"/>
</dbReference>
<evidence type="ECO:0000256" key="7">
    <source>
        <dbReference type="ARBA" id="ARBA00022798"/>
    </source>
</evidence>
<evidence type="ECO:0000259" key="13">
    <source>
        <dbReference type="Pfam" id="PF06974"/>
    </source>
</evidence>
<dbReference type="GO" id="GO:0006071">
    <property type="term" value="P:glycerol metabolic process"/>
    <property type="evidence" value="ECO:0007669"/>
    <property type="project" value="UniProtKB-KW"/>
</dbReference>
<evidence type="ECO:0000256" key="9">
    <source>
        <dbReference type="ARBA" id="ARBA00023315"/>
    </source>
</evidence>
<dbReference type="Proteomes" id="UP000245639">
    <property type="component" value="Unassembled WGS sequence"/>
</dbReference>
<keyword evidence="15" id="KW-1185">Reference proteome</keyword>
<dbReference type="InterPro" id="IPR009721">
    <property type="entry name" value="O-acyltransferase_WSD1_C"/>
</dbReference>
<evidence type="ECO:0000256" key="8">
    <source>
        <dbReference type="ARBA" id="ARBA00023098"/>
    </source>
</evidence>
<keyword evidence="9 14" id="KW-0012">Acyltransferase</keyword>
<accession>A0A2U1F280</accession>
<dbReference type="GO" id="GO:0019432">
    <property type="term" value="P:triglyceride biosynthetic process"/>
    <property type="evidence" value="ECO:0007669"/>
    <property type="project" value="UniProtKB-UniPathway"/>
</dbReference>
<comment type="pathway">
    <text evidence="2">Lipid metabolism.</text>
</comment>
<dbReference type="InterPro" id="IPR045034">
    <property type="entry name" value="O-acyltransferase_WSD1-like"/>
</dbReference>
<dbReference type="SUPFAM" id="SSF52777">
    <property type="entry name" value="CoA-dependent acyltransferases"/>
    <property type="match status" value="1"/>
</dbReference>
<dbReference type="Gene3D" id="3.30.559.10">
    <property type="entry name" value="Chloramphenicol acetyltransferase-like domain"/>
    <property type="match status" value="1"/>
</dbReference>
<evidence type="ECO:0000256" key="3">
    <source>
        <dbReference type="ARBA" id="ARBA00009587"/>
    </source>
</evidence>
<keyword evidence="6 14" id="KW-0808">Transferase</keyword>
<evidence type="ECO:0000256" key="11">
    <source>
        <dbReference type="SAM" id="MobiDB-lite"/>
    </source>
</evidence>
<gene>
    <name evidence="14" type="ORF">C8D89_11332</name>
</gene>
<protein>
    <recommendedName>
        <fullName evidence="4">diacylglycerol O-acyltransferase</fullName>
        <ecNumber evidence="4">2.3.1.20</ecNumber>
    </recommendedName>
</protein>
<dbReference type="Gene3D" id="3.30.559.30">
    <property type="entry name" value="Nonribosomal peptide synthetase, condensation domain"/>
    <property type="match status" value="1"/>
</dbReference>
<comment type="similarity">
    <text evidence="3">Belongs to the long-chain O-acyltransferase family.</text>
</comment>
<dbReference type="Pfam" id="PF06974">
    <property type="entry name" value="WS_DGAT_C"/>
    <property type="match status" value="1"/>
</dbReference>
<dbReference type="InterPro" id="IPR004255">
    <property type="entry name" value="O-acyltransferase_WSD1_N"/>
</dbReference>
<proteinExistence type="inferred from homology"/>
<comment type="catalytic activity">
    <reaction evidence="10">
        <text>an acyl-CoA + a 1,2-diacyl-sn-glycerol = a triacyl-sn-glycerol + CoA</text>
        <dbReference type="Rhea" id="RHEA:10868"/>
        <dbReference type="ChEBI" id="CHEBI:17815"/>
        <dbReference type="ChEBI" id="CHEBI:57287"/>
        <dbReference type="ChEBI" id="CHEBI:58342"/>
        <dbReference type="ChEBI" id="CHEBI:64615"/>
        <dbReference type="EC" id="2.3.1.20"/>
    </reaction>
</comment>
<comment type="caution">
    <text evidence="14">The sequence shown here is derived from an EMBL/GenBank/DDBJ whole genome shotgun (WGS) entry which is preliminary data.</text>
</comment>
<evidence type="ECO:0000256" key="2">
    <source>
        <dbReference type="ARBA" id="ARBA00005189"/>
    </source>
</evidence>
<evidence type="ECO:0000256" key="5">
    <source>
        <dbReference type="ARBA" id="ARBA00022516"/>
    </source>
</evidence>
<feature type="region of interest" description="Disordered" evidence="11">
    <location>
        <begin position="458"/>
        <end position="491"/>
    </location>
</feature>
<dbReference type="EMBL" id="QEKW01000013">
    <property type="protein sequence ID" value="PVZ06294.1"/>
    <property type="molecule type" value="Genomic_DNA"/>
</dbReference>
<evidence type="ECO:0000256" key="6">
    <source>
        <dbReference type="ARBA" id="ARBA00022679"/>
    </source>
</evidence>
<evidence type="ECO:0000313" key="15">
    <source>
        <dbReference type="Proteomes" id="UP000245639"/>
    </source>
</evidence>
<evidence type="ECO:0000256" key="4">
    <source>
        <dbReference type="ARBA" id="ARBA00013244"/>
    </source>
</evidence>
<dbReference type="UniPathway" id="UPA00282"/>
<sequence>MLADAHRDGMASDIPMTGEDGLWLRLDRPNNVLGVVSVLWTATPVDPTALRRLLAERIVDRYPVFRCRPVTRSAWLPGAAWEEDPDFDLGRHVLVESLPDAHPEAALQQRVGDLRSTCLDLEHPPWSVHLLQGHGRGSAVVVRTHHALADGVRMTRLLFALLDPLPGEGAAARPVGTHGMDDPFADLLAAPRHPLRALGAGVRVLTSGLNTVYDTLQMLGWTNPPTAWTGPPGTRKSAAWSDPVPLDLLADLAHAEGATINDVCLALLGGALARAHRAEMRAATPSDLAWMVPVNLEPLEAGPPERLGNRFALVLVVLPLRGPFRARVAEVHARVERLRHSWEPVLTRGLQQLLGLAPNPLATTLSDYFAGKAVGVLTNVPGPRSAMALAGAEVTGIVGWAPCSGDQVMTACIVSYAGRVRIGFGTDDRRVGDARLMVAAFRDELHAVVEQYRTAAAPAGVPAPRPEPGVSTAATPIAAVNRSDPRGSPRR</sequence>
<comment type="pathway">
    <text evidence="1">Glycerolipid metabolism; triacylglycerol biosynthesis.</text>
</comment>
<dbReference type="Pfam" id="PF03007">
    <property type="entry name" value="WS_DGAT_cat"/>
    <property type="match status" value="1"/>
</dbReference>
<organism evidence="14 15">
    <name type="scientific">Actinomycetospora cinnamomea</name>
    <dbReference type="NCBI Taxonomy" id="663609"/>
    <lineage>
        <taxon>Bacteria</taxon>
        <taxon>Bacillati</taxon>
        <taxon>Actinomycetota</taxon>
        <taxon>Actinomycetes</taxon>
        <taxon>Pseudonocardiales</taxon>
        <taxon>Pseudonocardiaceae</taxon>
        <taxon>Actinomycetospora</taxon>
    </lineage>
</organism>
<dbReference type="GO" id="GO:0004144">
    <property type="term" value="F:diacylglycerol O-acyltransferase activity"/>
    <property type="evidence" value="ECO:0007669"/>
    <property type="project" value="UniProtKB-EC"/>
</dbReference>
<feature type="domain" description="O-acyltransferase WSD1-like N-terminal" evidence="12">
    <location>
        <begin position="16"/>
        <end position="263"/>
    </location>
</feature>
<feature type="domain" description="O-acyltransferase WSD1 C-terminal" evidence="13">
    <location>
        <begin position="308"/>
        <end position="447"/>
    </location>
</feature>
<dbReference type="AlphaFoldDB" id="A0A2U1F280"/>
<keyword evidence="8" id="KW-0443">Lipid metabolism</keyword>
<dbReference type="EC" id="2.3.1.20" evidence="4"/>